<evidence type="ECO:0000256" key="5">
    <source>
        <dbReference type="ARBA" id="ARBA00022856"/>
    </source>
</evidence>
<gene>
    <name evidence="8" type="ORF">CBF29_03225</name>
</gene>
<dbReference type="OrthoDB" id="2255988at2"/>
<keyword evidence="9" id="KW-1185">Reference proteome</keyword>
<evidence type="ECO:0000256" key="3">
    <source>
        <dbReference type="ARBA" id="ARBA00022448"/>
    </source>
</evidence>
<evidence type="ECO:0000256" key="4">
    <source>
        <dbReference type="ARBA" id="ARBA00022729"/>
    </source>
</evidence>
<keyword evidence="5" id="KW-0571">Peptide transport</keyword>
<protein>
    <submittedName>
        <fullName evidence="8">Peptide ABC transporter substrate-binding protein</fullName>
    </submittedName>
</protein>
<organism evidence="8 9">
    <name type="scientific">Vagococcus elongatus</name>
    <dbReference type="NCBI Taxonomy" id="180344"/>
    <lineage>
        <taxon>Bacteria</taxon>
        <taxon>Bacillati</taxon>
        <taxon>Bacillota</taxon>
        <taxon>Bacilli</taxon>
        <taxon>Lactobacillales</taxon>
        <taxon>Enterococcaceae</taxon>
        <taxon>Vagococcus</taxon>
    </lineage>
</organism>
<dbReference type="EMBL" id="NGKA01000003">
    <property type="protein sequence ID" value="RSU14326.1"/>
    <property type="molecule type" value="Genomic_DNA"/>
</dbReference>
<dbReference type="PIRSF" id="PIRSF002741">
    <property type="entry name" value="MppA"/>
    <property type="match status" value="1"/>
</dbReference>
<dbReference type="Proteomes" id="UP000287605">
    <property type="component" value="Unassembled WGS sequence"/>
</dbReference>
<feature type="domain" description="Solute-binding protein family 5" evidence="7">
    <location>
        <begin position="75"/>
        <end position="459"/>
    </location>
</feature>
<evidence type="ECO:0000313" key="8">
    <source>
        <dbReference type="EMBL" id="RSU14326.1"/>
    </source>
</evidence>
<evidence type="ECO:0000256" key="6">
    <source>
        <dbReference type="SAM" id="SignalP"/>
    </source>
</evidence>
<dbReference type="RefSeq" id="WP_126807265.1">
    <property type="nucleotide sequence ID" value="NZ_NGKA01000003.1"/>
</dbReference>
<dbReference type="Gene3D" id="3.40.190.10">
    <property type="entry name" value="Periplasmic binding protein-like II"/>
    <property type="match status" value="1"/>
</dbReference>
<dbReference type="PROSITE" id="PS51257">
    <property type="entry name" value="PROKAR_LIPOPROTEIN"/>
    <property type="match status" value="1"/>
</dbReference>
<dbReference type="AlphaFoldDB" id="A0A430B1X6"/>
<evidence type="ECO:0000256" key="2">
    <source>
        <dbReference type="ARBA" id="ARBA00005695"/>
    </source>
</evidence>
<sequence>MKKILTFAILSVFLTGCAKTENGQENKENTRQEIAIVVDQELSTLDSTLATDTYGITALNNVMEGLYRLDESNTIIPAGAKELPEISEDLLTYSIKLNEEATWSNGTPVTANDYVFAWQKAVSPDTGSEYNYLFNSIENASDIIEGKADPDTLGIVAKDDYELEVSLAQPTPYFESLLAFPTFFPQNKEFVEKEKSEYAKTNTNLIYNGPFVLEEFDGPGTDTEWTYVKNDQYWDKDKVTLDRISNRVIKEPGTSVKLFEAGEVDDLALTGELAQQYQDDEAFLSLDKAGTTYISYNHTNDFFKNEKARKAILLVLDRKQIVDQILANGSVVPKGLVPSGMSFSPANQKDFADETTNFVKEDIEEAKKLWEEAKKETGTTEITLDLLAYDDDAIKKLAEAIQFSIEDNLDGAKIDVSIVPVSVAIEKGQKTEFDLFLFGWSADYADPSSFMDLFTTDSPHNYGKYSNTDYDELVKKAATTDVADENKRWDDYVQAENILLGEAAINPIFQKAEARLRNPNLKGVISHSTGAQFDYKNAYVEE</sequence>
<evidence type="ECO:0000259" key="7">
    <source>
        <dbReference type="Pfam" id="PF00496"/>
    </source>
</evidence>
<dbReference type="PANTHER" id="PTHR30290">
    <property type="entry name" value="PERIPLASMIC BINDING COMPONENT OF ABC TRANSPORTER"/>
    <property type="match status" value="1"/>
</dbReference>
<dbReference type="GO" id="GO:0015833">
    <property type="term" value="P:peptide transport"/>
    <property type="evidence" value="ECO:0007669"/>
    <property type="project" value="UniProtKB-KW"/>
</dbReference>
<comment type="caution">
    <text evidence="8">The sequence shown here is derived from an EMBL/GenBank/DDBJ whole genome shotgun (WGS) entry which is preliminary data.</text>
</comment>
<comment type="similarity">
    <text evidence="2">Belongs to the bacterial solute-binding protein 5 family.</text>
</comment>
<dbReference type="FunFam" id="3.90.76.10:FF:000001">
    <property type="entry name" value="Oligopeptide ABC transporter substrate-binding protein"/>
    <property type="match status" value="1"/>
</dbReference>
<comment type="subcellular location">
    <subcellularLocation>
        <location evidence="1">Cell envelope</location>
    </subcellularLocation>
</comment>
<dbReference type="SUPFAM" id="SSF53850">
    <property type="entry name" value="Periplasmic binding protein-like II"/>
    <property type="match status" value="1"/>
</dbReference>
<dbReference type="PANTHER" id="PTHR30290:SF10">
    <property type="entry name" value="PERIPLASMIC OLIGOPEPTIDE-BINDING PROTEIN-RELATED"/>
    <property type="match status" value="1"/>
</dbReference>
<name>A0A430B1X6_9ENTE</name>
<dbReference type="Gene3D" id="3.90.76.10">
    <property type="entry name" value="Dipeptide-binding Protein, Domain 1"/>
    <property type="match status" value="1"/>
</dbReference>
<dbReference type="InterPro" id="IPR000914">
    <property type="entry name" value="SBP_5_dom"/>
</dbReference>
<dbReference type="GO" id="GO:1904680">
    <property type="term" value="F:peptide transmembrane transporter activity"/>
    <property type="evidence" value="ECO:0007669"/>
    <property type="project" value="TreeGrafter"/>
</dbReference>
<proteinExistence type="inferred from homology"/>
<dbReference type="FunFam" id="3.10.105.10:FF:000001">
    <property type="entry name" value="Oligopeptide ABC transporter, oligopeptide-binding protein"/>
    <property type="match status" value="1"/>
</dbReference>
<keyword evidence="4 6" id="KW-0732">Signal</keyword>
<evidence type="ECO:0000256" key="1">
    <source>
        <dbReference type="ARBA" id="ARBA00004196"/>
    </source>
</evidence>
<dbReference type="Pfam" id="PF00496">
    <property type="entry name" value="SBP_bac_5"/>
    <property type="match status" value="1"/>
</dbReference>
<reference evidence="8 9" key="1">
    <citation type="submission" date="2017-05" db="EMBL/GenBank/DDBJ databases">
        <title>Vagococcus spp. assemblies.</title>
        <authorList>
            <person name="Gulvik C.A."/>
        </authorList>
    </citation>
    <scope>NUCLEOTIDE SEQUENCE [LARGE SCALE GENOMIC DNA]</scope>
    <source>
        <strain evidence="8 9">CCUG 51432</strain>
    </source>
</reference>
<keyword evidence="5" id="KW-0653">Protein transport</keyword>
<feature type="signal peptide" evidence="6">
    <location>
        <begin position="1"/>
        <end position="18"/>
    </location>
</feature>
<evidence type="ECO:0000313" key="9">
    <source>
        <dbReference type="Proteomes" id="UP000287605"/>
    </source>
</evidence>
<dbReference type="CDD" id="cd08504">
    <property type="entry name" value="PBP2_OppA"/>
    <property type="match status" value="1"/>
</dbReference>
<keyword evidence="3" id="KW-0813">Transport</keyword>
<dbReference type="GO" id="GO:0043190">
    <property type="term" value="C:ATP-binding cassette (ABC) transporter complex"/>
    <property type="evidence" value="ECO:0007669"/>
    <property type="project" value="InterPro"/>
</dbReference>
<dbReference type="Gene3D" id="3.10.105.10">
    <property type="entry name" value="Dipeptide-binding Protein, Domain 3"/>
    <property type="match status" value="1"/>
</dbReference>
<accession>A0A430B1X6</accession>
<dbReference type="InterPro" id="IPR030678">
    <property type="entry name" value="Peptide/Ni-bd"/>
</dbReference>
<dbReference type="GO" id="GO:0030288">
    <property type="term" value="C:outer membrane-bounded periplasmic space"/>
    <property type="evidence" value="ECO:0007669"/>
    <property type="project" value="UniProtKB-ARBA"/>
</dbReference>
<dbReference type="InterPro" id="IPR039424">
    <property type="entry name" value="SBP_5"/>
</dbReference>
<feature type="chain" id="PRO_5039059527" evidence="6">
    <location>
        <begin position="19"/>
        <end position="542"/>
    </location>
</feature>